<name>A0A927CHI5_9BACL</name>
<dbReference type="Pfam" id="PF01547">
    <property type="entry name" value="SBP_bac_1"/>
    <property type="match status" value="1"/>
</dbReference>
<dbReference type="InterPro" id="IPR050490">
    <property type="entry name" value="Bact_solute-bd_prot1"/>
</dbReference>
<dbReference type="Proteomes" id="UP000639396">
    <property type="component" value="Unassembled WGS sequence"/>
</dbReference>
<keyword evidence="2" id="KW-0732">Signal</keyword>
<evidence type="ECO:0000256" key="2">
    <source>
        <dbReference type="ARBA" id="ARBA00022729"/>
    </source>
</evidence>
<comment type="caution">
    <text evidence="6">The sequence shown here is derived from an EMBL/GenBank/DDBJ whole genome shotgun (WGS) entry which is preliminary data.</text>
</comment>
<dbReference type="SUPFAM" id="SSF53850">
    <property type="entry name" value="Periplasmic binding protein-like II"/>
    <property type="match status" value="1"/>
</dbReference>
<dbReference type="EMBL" id="JACXJA010000056">
    <property type="protein sequence ID" value="MBD2866316.1"/>
    <property type="molecule type" value="Genomic_DNA"/>
</dbReference>
<gene>
    <name evidence="6" type="ORF">IDH45_30510</name>
</gene>
<organism evidence="6 7">
    <name type="scientific">Paenibacillus oceani</name>
    <dbReference type="NCBI Taxonomy" id="2772510"/>
    <lineage>
        <taxon>Bacteria</taxon>
        <taxon>Bacillati</taxon>
        <taxon>Bacillota</taxon>
        <taxon>Bacilli</taxon>
        <taxon>Bacillales</taxon>
        <taxon>Paenibacillaceae</taxon>
        <taxon>Paenibacillus</taxon>
    </lineage>
</organism>
<sequence>MTIKWGKPAVCLLVSATIVSGCGGSGDGGKGELGGQVQPNGGEALKPVTLTLYNAQPGAVDFEKMGILEAVKKKFPHITLQLFKREKGMEYTDWITAQTAVDIIYDSTAFTVSSIKQNGLHVDLQEQIKLHNFKLDTFEPNVLAHAMSTNSEGKLYGLPFTMNRYGLFYNKNLFDRFGAAYPKDGLTWDEVYDLAKRLTRTDAGTTYYGFTAVPNNIMLNNQLSLSPLDPKEDKAAMNTDGWKLLLNNLRRFGEIPNNKFVPVTESVKGTVAMVLDSGAISQAGPDLDWDVASVPELPQKPKTGFKPATLSLFLSSTSQHKDEAFRVMAFLVSSEFQAKLTRQAVGTPLADPEVRKAFGQDLPQWKGKNVQALYYYPDAPAFPPRAEQLTNVGVNFTKLLESPDDTNTILRNFDEEINKAIQAEKAKLQAK</sequence>
<protein>
    <submittedName>
        <fullName evidence="6">Extracellular solute-binding protein</fullName>
    </submittedName>
</protein>
<dbReference type="RefSeq" id="WP_190931934.1">
    <property type="nucleotide sequence ID" value="NZ_JACXJA010000056.1"/>
</dbReference>
<accession>A0A927CHI5</accession>
<keyword evidence="3" id="KW-0472">Membrane</keyword>
<keyword evidence="7" id="KW-1185">Reference proteome</keyword>
<keyword evidence="5" id="KW-0449">Lipoprotein</keyword>
<keyword evidence="4" id="KW-0564">Palmitate</keyword>
<evidence type="ECO:0000256" key="3">
    <source>
        <dbReference type="ARBA" id="ARBA00023136"/>
    </source>
</evidence>
<dbReference type="AlphaFoldDB" id="A0A927CHI5"/>
<evidence type="ECO:0000256" key="5">
    <source>
        <dbReference type="ARBA" id="ARBA00023288"/>
    </source>
</evidence>
<dbReference type="InterPro" id="IPR006059">
    <property type="entry name" value="SBP"/>
</dbReference>
<proteinExistence type="predicted"/>
<keyword evidence="1" id="KW-1003">Cell membrane</keyword>
<dbReference type="PANTHER" id="PTHR43649">
    <property type="entry name" value="ARABINOSE-BINDING PROTEIN-RELATED"/>
    <property type="match status" value="1"/>
</dbReference>
<evidence type="ECO:0000256" key="4">
    <source>
        <dbReference type="ARBA" id="ARBA00023139"/>
    </source>
</evidence>
<evidence type="ECO:0000313" key="6">
    <source>
        <dbReference type="EMBL" id="MBD2866316.1"/>
    </source>
</evidence>
<reference evidence="6" key="1">
    <citation type="submission" date="2020-09" db="EMBL/GenBank/DDBJ databases">
        <title>A novel bacterium of genus Paenibacillus, isolated from South China Sea.</title>
        <authorList>
            <person name="Huang H."/>
            <person name="Mo K."/>
            <person name="Hu Y."/>
        </authorList>
    </citation>
    <scope>NUCLEOTIDE SEQUENCE</scope>
    <source>
        <strain evidence="6">IB182363</strain>
    </source>
</reference>
<evidence type="ECO:0000313" key="7">
    <source>
        <dbReference type="Proteomes" id="UP000639396"/>
    </source>
</evidence>
<dbReference type="PROSITE" id="PS51257">
    <property type="entry name" value="PROKAR_LIPOPROTEIN"/>
    <property type="match status" value="1"/>
</dbReference>
<dbReference type="Gene3D" id="3.40.190.10">
    <property type="entry name" value="Periplasmic binding protein-like II"/>
    <property type="match status" value="1"/>
</dbReference>
<evidence type="ECO:0000256" key="1">
    <source>
        <dbReference type="ARBA" id="ARBA00022475"/>
    </source>
</evidence>
<dbReference type="PANTHER" id="PTHR43649:SF33">
    <property type="entry name" value="POLYGALACTURONAN_RHAMNOGALACTURONAN-BINDING PROTEIN YTCQ"/>
    <property type="match status" value="1"/>
</dbReference>